<dbReference type="PROSITE" id="PS50846">
    <property type="entry name" value="HMA_2"/>
    <property type="match status" value="1"/>
</dbReference>
<feature type="domain" description="HMA" evidence="1">
    <location>
        <begin position="1"/>
        <end position="69"/>
    </location>
</feature>
<protein>
    <submittedName>
        <fullName evidence="2">Cation transporter</fullName>
    </submittedName>
</protein>
<evidence type="ECO:0000313" key="3">
    <source>
        <dbReference type="Proteomes" id="UP001198200"/>
    </source>
</evidence>
<evidence type="ECO:0000313" key="2">
    <source>
        <dbReference type="EMBL" id="MCC2220502.1"/>
    </source>
</evidence>
<sequence>MRKTFELEDLDCANCAAKMEEAIKKLPGVKRVSVNFMTQKMILDAEDSQFDEVLQAAVKCIAKVEPDCRVVL</sequence>
<gene>
    <name evidence="2" type="ORF">LKD48_02395</name>
</gene>
<dbReference type="EMBL" id="JAJEQN010000004">
    <property type="protein sequence ID" value="MCC2220502.1"/>
    <property type="molecule type" value="Genomic_DNA"/>
</dbReference>
<evidence type="ECO:0000259" key="1">
    <source>
        <dbReference type="PROSITE" id="PS50846"/>
    </source>
</evidence>
<dbReference type="SUPFAM" id="SSF55008">
    <property type="entry name" value="HMA, heavy metal-associated domain"/>
    <property type="match status" value="1"/>
</dbReference>
<dbReference type="Gene3D" id="3.30.70.100">
    <property type="match status" value="1"/>
</dbReference>
<dbReference type="InterPro" id="IPR006121">
    <property type="entry name" value="HMA_dom"/>
</dbReference>
<dbReference type="Proteomes" id="UP001198200">
    <property type="component" value="Unassembled WGS sequence"/>
</dbReference>
<dbReference type="AlphaFoldDB" id="A0AAE3E339"/>
<name>A0AAE3E339_9FIRM</name>
<keyword evidence="3" id="KW-1185">Reference proteome</keyword>
<dbReference type="RefSeq" id="WP_308731059.1">
    <property type="nucleotide sequence ID" value="NZ_JAJEQN010000004.1"/>
</dbReference>
<accession>A0AAE3E339</accession>
<dbReference type="InterPro" id="IPR036163">
    <property type="entry name" value="HMA_dom_sf"/>
</dbReference>
<proteinExistence type="predicted"/>
<reference evidence="2 3" key="1">
    <citation type="submission" date="2021-10" db="EMBL/GenBank/DDBJ databases">
        <title>Anaerobic single-cell dispensing facilitates the cultivation of human gut bacteria.</title>
        <authorList>
            <person name="Afrizal A."/>
        </authorList>
    </citation>
    <scope>NUCLEOTIDE SEQUENCE [LARGE SCALE GENOMIC DNA]</scope>
    <source>
        <strain evidence="2 3">CLA-AA-H224</strain>
    </source>
</reference>
<dbReference type="Pfam" id="PF00403">
    <property type="entry name" value="HMA"/>
    <property type="match status" value="1"/>
</dbReference>
<dbReference type="GO" id="GO:0046872">
    <property type="term" value="F:metal ion binding"/>
    <property type="evidence" value="ECO:0007669"/>
    <property type="project" value="InterPro"/>
</dbReference>
<dbReference type="CDD" id="cd00371">
    <property type="entry name" value="HMA"/>
    <property type="match status" value="1"/>
</dbReference>
<organism evidence="2 3">
    <name type="scientific">Anthropogastromicrobium aceti</name>
    <dbReference type="NCBI Taxonomy" id="2981768"/>
    <lineage>
        <taxon>Bacteria</taxon>
        <taxon>Bacillati</taxon>
        <taxon>Bacillota</taxon>
        <taxon>Clostridia</taxon>
        <taxon>Lachnospirales</taxon>
        <taxon>Lachnospiraceae</taxon>
        <taxon>Anthropogastromicrobium</taxon>
    </lineage>
</organism>
<comment type="caution">
    <text evidence="2">The sequence shown here is derived from an EMBL/GenBank/DDBJ whole genome shotgun (WGS) entry which is preliminary data.</text>
</comment>